<dbReference type="Proteomes" id="UP001521150">
    <property type="component" value="Unassembled WGS sequence"/>
</dbReference>
<feature type="domain" description="Insertion element IS402-like" evidence="3">
    <location>
        <begin position="6"/>
        <end position="78"/>
    </location>
</feature>
<sequence>MGRGDLTDEQWTKLEAVLPKGKKPGRPPKHPKRQLIDGIRFRVRTGIQWRDLPGRYGPWQTVYGLFRRWQRDGTWKQILSQFQAQADAAGLITWDISVDSTVARVHQHAAGARNQGDLQRESPGGVDIEPADHGIGRSRGGRTTKLHLATEQGQKPLSVVVTAGQRGDSPQFQPVLEQISVPRIGPGRPRTRPDQVLADKAYGSRANRAYLRRRGIRCTIPEKADQIRHRKNRGRHGGRPPAFDHEVYKQRHSVECGINRLKRNRAVATRYDKLAVRYEATVTVAAINEWL</sequence>
<evidence type="ECO:0000313" key="5">
    <source>
        <dbReference type="EMBL" id="MCE7010498.1"/>
    </source>
</evidence>
<dbReference type="PANTHER" id="PTHR30007">
    <property type="entry name" value="PHP DOMAIN PROTEIN"/>
    <property type="match status" value="1"/>
</dbReference>
<dbReference type="InterPro" id="IPR002559">
    <property type="entry name" value="Transposase_11"/>
</dbReference>
<gene>
    <name evidence="4" type="ORF">LWC34_44205</name>
    <name evidence="5" type="ORF">LWC34_48015</name>
</gene>
<organism evidence="4 6">
    <name type="scientific">Kibdelosporangium philippinense</name>
    <dbReference type="NCBI Taxonomy" id="211113"/>
    <lineage>
        <taxon>Bacteria</taxon>
        <taxon>Bacillati</taxon>
        <taxon>Actinomycetota</taxon>
        <taxon>Actinomycetes</taxon>
        <taxon>Pseudonocardiales</taxon>
        <taxon>Pseudonocardiaceae</taxon>
        <taxon>Kibdelosporangium</taxon>
    </lineage>
</organism>
<dbReference type="NCBIfam" id="NF033580">
    <property type="entry name" value="transpos_IS5_3"/>
    <property type="match status" value="1"/>
</dbReference>
<feature type="domain" description="Transposase IS4-like" evidence="2">
    <location>
        <begin position="96"/>
        <end position="284"/>
    </location>
</feature>
<comment type="caution">
    <text evidence="4">The sequence shown here is derived from an EMBL/GenBank/DDBJ whole genome shotgun (WGS) entry which is preliminary data.</text>
</comment>
<proteinExistence type="predicted"/>
<dbReference type="EMBL" id="JAJVCN010000004">
    <property type="protein sequence ID" value="MCE7009768.1"/>
    <property type="molecule type" value="Genomic_DNA"/>
</dbReference>
<evidence type="ECO:0000256" key="1">
    <source>
        <dbReference type="SAM" id="MobiDB-lite"/>
    </source>
</evidence>
<dbReference type="Pfam" id="PF13340">
    <property type="entry name" value="DUF4096"/>
    <property type="match status" value="1"/>
</dbReference>
<reference evidence="4 6" key="1">
    <citation type="submission" date="2021-12" db="EMBL/GenBank/DDBJ databases">
        <title>Genome sequence of Kibdelosporangium philippinense ATCC 49844.</title>
        <authorList>
            <person name="Fedorov E.A."/>
            <person name="Omeragic M."/>
            <person name="Shalygina K.F."/>
            <person name="Maclea K.S."/>
        </authorList>
    </citation>
    <scope>NUCLEOTIDE SEQUENCE [LARGE SCALE GENOMIC DNA]</scope>
    <source>
        <strain evidence="4 6">ATCC 49844</strain>
    </source>
</reference>
<dbReference type="PANTHER" id="PTHR30007:SF1">
    <property type="entry name" value="BLR1914 PROTEIN"/>
    <property type="match status" value="1"/>
</dbReference>
<dbReference type="RefSeq" id="WP_233731282.1">
    <property type="nucleotide sequence ID" value="NZ_JAJVCN010000004.1"/>
</dbReference>
<evidence type="ECO:0000259" key="3">
    <source>
        <dbReference type="Pfam" id="PF13340"/>
    </source>
</evidence>
<dbReference type="InterPro" id="IPR025161">
    <property type="entry name" value="IS402-like_dom"/>
</dbReference>
<protein>
    <submittedName>
        <fullName evidence="4">IS5 family transposase</fullName>
    </submittedName>
</protein>
<feature type="region of interest" description="Disordered" evidence="1">
    <location>
        <begin position="109"/>
        <end position="141"/>
    </location>
</feature>
<keyword evidence="6" id="KW-1185">Reference proteome</keyword>
<evidence type="ECO:0000313" key="4">
    <source>
        <dbReference type="EMBL" id="MCE7009768.1"/>
    </source>
</evidence>
<accession>A0ABS8ZTK8</accession>
<evidence type="ECO:0000313" key="6">
    <source>
        <dbReference type="Proteomes" id="UP001521150"/>
    </source>
</evidence>
<evidence type="ECO:0000259" key="2">
    <source>
        <dbReference type="Pfam" id="PF01609"/>
    </source>
</evidence>
<dbReference type="Pfam" id="PF01609">
    <property type="entry name" value="DDE_Tnp_1"/>
    <property type="match status" value="1"/>
</dbReference>
<dbReference type="EMBL" id="JAJVCN010000004">
    <property type="protein sequence ID" value="MCE7010498.1"/>
    <property type="molecule type" value="Genomic_DNA"/>
</dbReference>
<name>A0ABS8ZTK8_9PSEU</name>